<keyword evidence="1" id="KW-0812">Transmembrane</keyword>
<gene>
    <name evidence="3" type="ORF">B1P95_07010</name>
    <name evidence="2" type="ORF">KYX88_10265</name>
</gene>
<evidence type="ECO:0000313" key="4">
    <source>
        <dbReference type="Proteomes" id="UP000191171"/>
    </source>
</evidence>
<dbReference type="Proteomes" id="UP001139644">
    <property type="component" value="Unassembled WGS sequence"/>
</dbReference>
<keyword evidence="1" id="KW-0472">Membrane</keyword>
<comment type="caution">
    <text evidence="3">The sequence shown here is derived from an EMBL/GenBank/DDBJ whole genome shotgun (WGS) entry which is preliminary data.</text>
</comment>
<protein>
    <recommendedName>
        <fullName evidence="5">DUF2273 domain-containing protein</fullName>
    </recommendedName>
</protein>
<organism evidence="3 4">
    <name type="scientific">Enterococcus faecium</name>
    <name type="common">Streptococcus faecium</name>
    <dbReference type="NCBI Taxonomy" id="1352"/>
    <lineage>
        <taxon>Bacteria</taxon>
        <taxon>Bacillati</taxon>
        <taxon>Bacillota</taxon>
        <taxon>Bacilli</taxon>
        <taxon>Lactobacillales</taxon>
        <taxon>Enterococcaceae</taxon>
        <taxon>Enterococcus</taxon>
    </lineage>
</organism>
<keyword evidence="1" id="KW-1133">Transmembrane helix</keyword>
<dbReference type="EMBL" id="JAIFOC010000086">
    <property type="protein sequence ID" value="MBX4223196.1"/>
    <property type="molecule type" value="Genomic_DNA"/>
</dbReference>
<evidence type="ECO:0000256" key="1">
    <source>
        <dbReference type="SAM" id="Phobius"/>
    </source>
</evidence>
<dbReference type="EMBL" id="MVGJ01000033">
    <property type="protein sequence ID" value="OOL82793.1"/>
    <property type="molecule type" value="Genomic_DNA"/>
</dbReference>
<reference evidence="3 4" key="1">
    <citation type="submission" date="2017-02" db="EMBL/GenBank/DDBJ databases">
        <title>Clonality and virulence of isolates of VRE in Hematopoietic Stem Cell Transplanted (HSCT) patients.</title>
        <authorList>
            <person name="Marchi A.P."/>
            <person name="Martins R.C."/>
            <person name="Marie S.K."/>
            <person name="Levin A.S."/>
            <person name="Costa S.F."/>
        </authorList>
    </citation>
    <scope>NUCLEOTIDE SEQUENCE [LARGE SCALE GENOMIC DNA]</scope>
    <source>
        <strain evidence="3 4">LIM1759</strain>
    </source>
</reference>
<name>A0A1S8K3Z5_ENTFC</name>
<sequence>MGGLIKMEKYDGEFSGLGMILGVLIGLAFGRFLLGFMLGIICGIAMDWAANLWNDYHDN</sequence>
<feature type="transmembrane region" description="Helical" evidence="1">
    <location>
        <begin position="20"/>
        <end position="46"/>
    </location>
</feature>
<evidence type="ECO:0000313" key="3">
    <source>
        <dbReference type="EMBL" id="OOL82793.1"/>
    </source>
</evidence>
<dbReference type="Proteomes" id="UP000191171">
    <property type="component" value="Unassembled WGS sequence"/>
</dbReference>
<dbReference type="AlphaFoldDB" id="A0A1S8K3Z5"/>
<evidence type="ECO:0000313" key="2">
    <source>
        <dbReference type="EMBL" id="MBX4223196.1"/>
    </source>
</evidence>
<dbReference type="RefSeq" id="WP_002303756.1">
    <property type="nucleotide sequence ID" value="NZ_AP019394.1"/>
</dbReference>
<dbReference type="GeneID" id="66455861"/>
<proteinExistence type="predicted"/>
<reference evidence="2" key="2">
    <citation type="journal article" date="2022" name="J. Anim. Sci.">
        <title>Whole genome sequence analyses-based assessment of virulence potential and antimicrobial susceptibilities and resistance of Enterococcus faecium strains isolated from commercial swine and cattle probiotic products.</title>
        <authorList>
            <person name="Shridhar P.B."/>
            <person name="Amachawadi R.G."/>
            <person name="Tokach M."/>
            <person name="Patel I."/>
            <person name="Gangiredla J."/>
            <person name="Mammel M."/>
            <person name="Nagaraja T.G."/>
        </authorList>
    </citation>
    <scope>NUCLEOTIDE SEQUENCE</scope>
    <source>
        <strain evidence="2">EF215</strain>
    </source>
</reference>
<accession>A0A1S8K3Z5</accession>
<evidence type="ECO:0008006" key="5">
    <source>
        <dbReference type="Google" id="ProtNLM"/>
    </source>
</evidence>